<feature type="binding site" evidence="7">
    <location>
        <position position="139"/>
    </location>
    <ligand>
        <name>glyoxylate</name>
        <dbReference type="ChEBI" id="CHEBI:36655"/>
    </ligand>
</feature>
<dbReference type="Gene3D" id="3.20.20.70">
    <property type="entry name" value="Aldolase class I"/>
    <property type="match status" value="1"/>
</dbReference>
<evidence type="ECO:0000259" key="8">
    <source>
        <dbReference type="PROSITE" id="PS51349"/>
    </source>
</evidence>
<dbReference type="PROSITE" id="PS51349">
    <property type="entry name" value="FMN_HYDROXY_ACID_DH_2"/>
    <property type="match status" value="1"/>
</dbReference>
<dbReference type="GO" id="GO:0004459">
    <property type="term" value="F:L-lactate dehydrogenase (NAD+) activity"/>
    <property type="evidence" value="ECO:0007669"/>
    <property type="project" value="TreeGrafter"/>
</dbReference>
<protein>
    <submittedName>
        <fullName evidence="9">Alpha-hydroxy acid oxidase</fullName>
    </submittedName>
</protein>
<feature type="binding site" evidence="7">
    <location>
        <position position="116"/>
    </location>
    <ligand>
        <name>FMN</name>
        <dbReference type="ChEBI" id="CHEBI:58210"/>
    </ligand>
</feature>
<dbReference type="RefSeq" id="WP_266015036.1">
    <property type="nucleotide sequence ID" value="NZ_JAPFQP010000004.1"/>
</dbReference>
<gene>
    <name evidence="9" type="ORF">OO016_13460</name>
</gene>
<comment type="caution">
    <text evidence="9">The sequence shown here is derived from an EMBL/GenBank/DDBJ whole genome shotgun (WGS) entry which is preliminary data.</text>
</comment>
<feature type="binding site" evidence="7">
    <location>
        <position position="174"/>
    </location>
    <ligand>
        <name>glyoxylate</name>
        <dbReference type="ChEBI" id="CHEBI:36655"/>
    </ligand>
</feature>
<keyword evidence="4" id="KW-0560">Oxidoreductase</keyword>
<dbReference type="CDD" id="cd02809">
    <property type="entry name" value="alpha_hydroxyacid_oxid_FMN"/>
    <property type="match status" value="1"/>
</dbReference>
<evidence type="ECO:0000313" key="9">
    <source>
        <dbReference type="EMBL" id="MCX2720615.1"/>
    </source>
</evidence>
<evidence type="ECO:0000256" key="3">
    <source>
        <dbReference type="ARBA" id="ARBA00022643"/>
    </source>
</evidence>
<feature type="binding site" evidence="7">
    <location>
        <position position="137"/>
    </location>
    <ligand>
        <name>FMN</name>
        <dbReference type="ChEBI" id="CHEBI:58210"/>
    </ligand>
</feature>
<dbReference type="InterPro" id="IPR037396">
    <property type="entry name" value="FMN_HAD"/>
</dbReference>
<dbReference type="PROSITE" id="PS00557">
    <property type="entry name" value="FMN_HYDROXY_ACID_DH_1"/>
    <property type="match status" value="1"/>
</dbReference>
<dbReference type="Proteomes" id="UP001207116">
    <property type="component" value="Unassembled WGS sequence"/>
</dbReference>
<evidence type="ECO:0000256" key="7">
    <source>
        <dbReference type="PIRSR" id="PIRSR000138-2"/>
    </source>
</evidence>
<feature type="binding site" evidence="7">
    <location>
        <position position="285"/>
    </location>
    <ligand>
        <name>glyoxylate</name>
        <dbReference type="ChEBI" id="CHEBI:36655"/>
    </ligand>
</feature>
<organism evidence="9 10">
    <name type="scientific">Lentiprolixibacter aurantiacus</name>
    <dbReference type="NCBI Taxonomy" id="2993939"/>
    <lineage>
        <taxon>Bacteria</taxon>
        <taxon>Pseudomonadati</taxon>
        <taxon>Bacteroidota</taxon>
        <taxon>Flavobacteriia</taxon>
        <taxon>Flavobacteriales</taxon>
        <taxon>Flavobacteriaceae</taxon>
        <taxon>Lentiprolixibacter</taxon>
    </lineage>
</organism>
<keyword evidence="2 7" id="KW-0285">Flavoprotein</keyword>
<feature type="binding site" evidence="7">
    <location>
        <begin position="316"/>
        <end position="320"/>
    </location>
    <ligand>
        <name>FMN</name>
        <dbReference type="ChEBI" id="CHEBI:58210"/>
    </ligand>
</feature>
<dbReference type="InterPro" id="IPR013785">
    <property type="entry name" value="Aldolase_TIM"/>
</dbReference>
<evidence type="ECO:0000256" key="5">
    <source>
        <dbReference type="ARBA" id="ARBA00024042"/>
    </source>
</evidence>
<feature type="domain" description="FMN hydroxy acid dehydrogenase" evidence="8">
    <location>
        <begin position="8"/>
        <end position="388"/>
    </location>
</feature>
<dbReference type="GO" id="GO:0009060">
    <property type="term" value="P:aerobic respiration"/>
    <property type="evidence" value="ECO:0007669"/>
    <property type="project" value="TreeGrafter"/>
</dbReference>
<comment type="cofactor">
    <cofactor evidence="1">
        <name>FMN</name>
        <dbReference type="ChEBI" id="CHEBI:58210"/>
    </cofactor>
</comment>
<dbReference type="GO" id="GO:0010181">
    <property type="term" value="F:FMN binding"/>
    <property type="evidence" value="ECO:0007669"/>
    <property type="project" value="InterPro"/>
</dbReference>
<dbReference type="InterPro" id="IPR000262">
    <property type="entry name" value="FMN-dep_DH"/>
</dbReference>
<evidence type="ECO:0000256" key="2">
    <source>
        <dbReference type="ARBA" id="ARBA00022630"/>
    </source>
</evidence>
<accession>A0AAE3SPI1</accession>
<keyword evidence="10" id="KW-1185">Reference proteome</keyword>
<evidence type="ECO:0000256" key="6">
    <source>
        <dbReference type="PIRSR" id="PIRSR000138-1"/>
    </source>
</evidence>
<feature type="binding site" evidence="7">
    <location>
        <position position="283"/>
    </location>
    <ligand>
        <name>FMN</name>
        <dbReference type="ChEBI" id="CHEBI:58210"/>
    </ligand>
</feature>
<name>A0AAE3SPI1_9FLAO</name>
<feature type="binding site" evidence="7">
    <location>
        <begin position="87"/>
        <end position="89"/>
    </location>
    <ligand>
        <name>FMN</name>
        <dbReference type="ChEBI" id="CHEBI:58210"/>
    </ligand>
</feature>
<dbReference type="AlphaFoldDB" id="A0AAE3SPI1"/>
<proteinExistence type="inferred from homology"/>
<dbReference type="EMBL" id="JAPFQP010000004">
    <property type="protein sequence ID" value="MCX2720615.1"/>
    <property type="molecule type" value="Genomic_DNA"/>
</dbReference>
<feature type="binding site" evidence="7">
    <location>
        <position position="261"/>
    </location>
    <ligand>
        <name>FMN</name>
        <dbReference type="ChEBI" id="CHEBI:58210"/>
    </ligand>
</feature>
<dbReference type="PANTHER" id="PTHR10578:SF107">
    <property type="entry name" value="2-HYDROXYACID OXIDASE 1"/>
    <property type="match status" value="1"/>
</dbReference>
<dbReference type="SUPFAM" id="SSF51395">
    <property type="entry name" value="FMN-linked oxidoreductases"/>
    <property type="match status" value="1"/>
</dbReference>
<evidence type="ECO:0000256" key="4">
    <source>
        <dbReference type="ARBA" id="ARBA00023002"/>
    </source>
</evidence>
<evidence type="ECO:0000256" key="1">
    <source>
        <dbReference type="ARBA" id="ARBA00001917"/>
    </source>
</evidence>
<dbReference type="PANTHER" id="PTHR10578">
    <property type="entry name" value="S -2-HYDROXY-ACID OXIDASE-RELATED"/>
    <property type="match status" value="1"/>
</dbReference>
<dbReference type="Pfam" id="PF01070">
    <property type="entry name" value="FMN_dh"/>
    <property type="match status" value="1"/>
</dbReference>
<evidence type="ECO:0000313" key="10">
    <source>
        <dbReference type="Proteomes" id="UP001207116"/>
    </source>
</evidence>
<keyword evidence="3 7" id="KW-0288">FMN</keyword>
<feature type="binding site" evidence="7">
    <location>
        <begin position="339"/>
        <end position="340"/>
    </location>
    <ligand>
        <name>FMN</name>
        <dbReference type="ChEBI" id="CHEBI:58210"/>
    </ligand>
</feature>
<dbReference type="InterPro" id="IPR008259">
    <property type="entry name" value="FMN_hydac_DH_AS"/>
</dbReference>
<comment type="similarity">
    <text evidence="5">Belongs to the FMN-dependent alpha-hydroxy acid dehydrogenase family.</text>
</comment>
<reference evidence="9" key="1">
    <citation type="submission" date="2022-11" db="EMBL/GenBank/DDBJ databases">
        <title>The characterization of three novel Bacteroidetes species and genomic analysis of their roles in tidal elemental geochemical cycles.</title>
        <authorList>
            <person name="Ma K.-J."/>
        </authorList>
    </citation>
    <scope>NUCLEOTIDE SEQUENCE</scope>
    <source>
        <strain evidence="9">M415</strain>
    </source>
</reference>
<dbReference type="GO" id="GO:0005886">
    <property type="term" value="C:plasma membrane"/>
    <property type="evidence" value="ECO:0007669"/>
    <property type="project" value="TreeGrafter"/>
</dbReference>
<dbReference type="InterPro" id="IPR012133">
    <property type="entry name" value="Alpha-hydoxy_acid_DH_FMN"/>
</dbReference>
<feature type="active site" description="Proton acceptor" evidence="6">
    <location>
        <position position="285"/>
    </location>
</feature>
<feature type="binding site" evidence="7">
    <location>
        <position position="34"/>
    </location>
    <ligand>
        <name>glyoxylate</name>
        <dbReference type="ChEBI" id="CHEBI:36655"/>
    </ligand>
</feature>
<feature type="binding site" evidence="7">
    <location>
        <position position="288"/>
    </location>
    <ligand>
        <name>glyoxylate</name>
        <dbReference type="ChEBI" id="CHEBI:36655"/>
    </ligand>
</feature>
<sequence length="388" mass="43450">MRNKDKIQFDHRFPRVKDLREKARNRIPGFAFDYLDGGCNEEVNLHRNTQKIREVILQPDYLSNFNGADLSTSLFGHTYSAPFGISPIGLQGLIWPGASRILAKAAFEQNIPFILSTVATTAIEEISEITEGKAWFQFYHPASDEMRDDLIKRAEAAGVEVLVLLCDVPTFGYRPKEIRSGLSMPPRLTLRNILQMIARPKWTMATLKEGAPRFANLDPYMPGNLNLSQLGQFMDQTFDKRLNEEKIGPIRDRWKGKLVLKGVASSYDMKKAIKLGMDGVIISNHGGRQLDAGEATISTLKRLAWLYGDQTVIMMDGGLRSGPDIARTMASGANFTFIGRPFMYGVAALGREGGMHTIAMLRTQLQQIMDQLGCPAPSELYRYLLNDN</sequence>
<dbReference type="PIRSF" id="PIRSF000138">
    <property type="entry name" value="Al-hdrx_acd_dh"/>
    <property type="match status" value="1"/>
</dbReference>